<dbReference type="PANTHER" id="PTHR23240:SF6">
    <property type="entry name" value="DNA CROSS-LINK REPAIR 1A PROTEIN"/>
    <property type="match status" value="1"/>
</dbReference>
<evidence type="ECO:0000256" key="2">
    <source>
        <dbReference type="ARBA" id="ARBA00010304"/>
    </source>
</evidence>
<dbReference type="Pfam" id="PF07522">
    <property type="entry name" value="DRMBL"/>
    <property type="match status" value="1"/>
</dbReference>
<keyword evidence="5" id="KW-0539">Nucleus</keyword>
<proteinExistence type="inferred from homology"/>
<comment type="subcellular location">
    <subcellularLocation>
        <location evidence="1">Nucleus</location>
    </subcellularLocation>
</comment>
<organism evidence="8 9">
    <name type="scientific">Platanthera guangdongensis</name>
    <dbReference type="NCBI Taxonomy" id="2320717"/>
    <lineage>
        <taxon>Eukaryota</taxon>
        <taxon>Viridiplantae</taxon>
        <taxon>Streptophyta</taxon>
        <taxon>Embryophyta</taxon>
        <taxon>Tracheophyta</taxon>
        <taxon>Spermatophyta</taxon>
        <taxon>Magnoliopsida</taxon>
        <taxon>Liliopsida</taxon>
        <taxon>Asparagales</taxon>
        <taxon>Orchidaceae</taxon>
        <taxon>Orchidoideae</taxon>
        <taxon>Orchideae</taxon>
        <taxon>Orchidinae</taxon>
        <taxon>Platanthera</taxon>
    </lineage>
</organism>
<keyword evidence="3" id="KW-0227">DNA damage</keyword>
<accession>A0ABR2LHX1</accession>
<evidence type="ECO:0000256" key="4">
    <source>
        <dbReference type="ARBA" id="ARBA00023204"/>
    </source>
</evidence>
<dbReference type="Gene3D" id="3.40.50.12650">
    <property type="match status" value="1"/>
</dbReference>
<dbReference type="EMBL" id="JBBWWR010000019">
    <property type="protein sequence ID" value="KAK8941701.1"/>
    <property type="molecule type" value="Genomic_DNA"/>
</dbReference>
<dbReference type="Gene3D" id="1.10.150.50">
    <property type="entry name" value="Transcription Factor, Ets-1"/>
    <property type="match status" value="1"/>
</dbReference>
<dbReference type="SMART" id="SM00454">
    <property type="entry name" value="SAM"/>
    <property type="match status" value="1"/>
</dbReference>
<dbReference type="CDD" id="cd16273">
    <property type="entry name" value="SNM1A-1C-like_MBL-fold"/>
    <property type="match status" value="1"/>
</dbReference>
<protein>
    <submittedName>
        <fullName evidence="8">DNA cross-link repair protein SNM1</fullName>
    </submittedName>
</protein>
<dbReference type="Proteomes" id="UP001412067">
    <property type="component" value="Unassembled WGS sequence"/>
</dbReference>
<dbReference type="PROSITE" id="PS50105">
    <property type="entry name" value="SAM_DOMAIN"/>
    <property type="match status" value="1"/>
</dbReference>
<dbReference type="InterPro" id="IPR001660">
    <property type="entry name" value="SAM"/>
</dbReference>
<reference evidence="8 9" key="1">
    <citation type="journal article" date="2022" name="Nat. Plants">
        <title>Genomes of leafy and leafless Platanthera orchids illuminate the evolution of mycoheterotrophy.</title>
        <authorList>
            <person name="Li M.H."/>
            <person name="Liu K.W."/>
            <person name="Li Z."/>
            <person name="Lu H.C."/>
            <person name="Ye Q.L."/>
            <person name="Zhang D."/>
            <person name="Wang J.Y."/>
            <person name="Li Y.F."/>
            <person name="Zhong Z.M."/>
            <person name="Liu X."/>
            <person name="Yu X."/>
            <person name="Liu D.K."/>
            <person name="Tu X.D."/>
            <person name="Liu B."/>
            <person name="Hao Y."/>
            <person name="Liao X.Y."/>
            <person name="Jiang Y.T."/>
            <person name="Sun W.H."/>
            <person name="Chen J."/>
            <person name="Chen Y.Q."/>
            <person name="Ai Y."/>
            <person name="Zhai J.W."/>
            <person name="Wu S.S."/>
            <person name="Zhou Z."/>
            <person name="Hsiao Y.Y."/>
            <person name="Wu W.L."/>
            <person name="Chen Y.Y."/>
            <person name="Lin Y.F."/>
            <person name="Hsu J.L."/>
            <person name="Li C.Y."/>
            <person name="Wang Z.W."/>
            <person name="Zhao X."/>
            <person name="Zhong W.Y."/>
            <person name="Ma X.K."/>
            <person name="Ma L."/>
            <person name="Huang J."/>
            <person name="Chen G.Z."/>
            <person name="Huang M.Z."/>
            <person name="Huang L."/>
            <person name="Peng D.H."/>
            <person name="Luo Y.B."/>
            <person name="Zou S.Q."/>
            <person name="Chen S.P."/>
            <person name="Lan S."/>
            <person name="Tsai W.C."/>
            <person name="Van de Peer Y."/>
            <person name="Liu Z.J."/>
        </authorList>
    </citation>
    <scope>NUCLEOTIDE SEQUENCE [LARGE SCALE GENOMIC DNA]</scope>
    <source>
        <strain evidence="8">Lor288</strain>
    </source>
</reference>
<comment type="similarity">
    <text evidence="2">Belongs to the DNA repair metallo-beta-lactamase (DRMBL) family.</text>
</comment>
<name>A0ABR2LHX1_9ASPA</name>
<sequence length="937" mass="104624">MGPAKNPRASDSDCEALTLTTGADGDGDDDDFQNPSQAVAFSQSLIVSSLKSSRPHPSKLSNGCRDLKRLKPCTAVGKENASIPKKQSSGDQIRKYRGKQIQLSTNRKNLHRKINPVGLGFGNIAIGGSEGDGIEDPKSNLSQPYFESTVGKESQYMVPVGMRNLKSVVNISSNFDQDCSDACSYNVNLGQKTWSCCDLEKSMSQCGASADECKDCDESESGGACLASTELTFPEAMTKGETKIQILSHSVDQSTVEVNKGNSSEARVLELKEKSFTSEHRDYSSESNSWNELKLNRQFEDPEALENGSVGGIQFVSTQDCEPDIFTLDRRRNNGHATPIEAKLLDPSGELIAHAIGAGCDEFEPGTPLNILMDLCCEMDEQGCYGSGMASSEPINLRKELNSLEMNLLVECPLCGTNITKLSEEMRQIHTNECLDKDGTTEVSDPICQAKPNTCQQFVDTNPVLEFLRALDLCRYEEVFVKEEIDWDTLQWLTEEELISIGVVALGPRKKIVHALNEFRQRNCLAPNGESDTSNVAESERKNVTFRGNKLITEYFHGPVSHKVRGNIPVKLLHNVEKASKDPLQKRVGSRKIVYRGRGRDIPPWCCISGTPFRVDAFQYLKGDCSHWFLTHFHMDHYQGLTKNFCYGKIYCSKITGRLVNMKIGVPWDRIQILPLNEKINIAGVNLTCLDANHCPGSIIILFEPSNNKAILHTGDFRFSAEMAGSSLLQSSHIHTLILDTTYCNPQYDFPKQDEVVQFVIDAIRAESFNPKTLFLIGTYTIGKERLFLEVARILKKKVYVALGKLHLFKCLDLPEEDMQLFTANEMESHIHVVPMWTIANFKRMKHISDQYMGRYNLIVAFSPTGWAFGKGKKKAPGRRWQQGTVIRYEVPYSEHSSFTELKEFVRFISPEHIIPSVNNNGPDSVNAMLTLLFSDS</sequence>
<dbReference type="InterPro" id="IPR011084">
    <property type="entry name" value="DRMBL"/>
</dbReference>
<comment type="caution">
    <text evidence="8">The sequence shown here is derived from an EMBL/GenBank/DDBJ whole genome shotgun (WGS) entry which is preliminary data.</text>
</comment>
<dbReference type="SUPFAM" id="SSF47769">
    <property type="entry name" value="SAM/Pointed domain"/>
    <property type="match status" value="1"/>
</dbReference>
<evidence type="ECO:0000313" key="9">
    <source>
        <dbReference type="Proteomes" id="UP001412067"/>
    </source>
</evidence>
<dbReference type="InterPro" id="IPR013761">
    <property type="entry name" value="SAM/pointed_sf"/>
</dbReference>
<dbReference type="PANTHER" id="PTHR23240">
    <property type="entry name" value="DNA CROSS-LINK REPAIR PROTEIN PSO2/SNM1-RELATED"/>
    <property type="match status" value="1"/>
</dbReference>
<feature type="domain" description="SAM" evidence="7">
    <location>
        <begin position="459"/>
        <end position="522"/>
    </location>
</feature>
<feature type="region of interest" description="Disordered" evidence="6">
    <location>
        <begin position="1"/>
        <end position="35"/>
    </location>
</feature>
<dbReference type="CDD" id="cd09487">
    <property type="entry name" value="SAM_superfamily"/>
    <property type="match status" value="1"/>
</dbReference>
<dbReference type="SUPFAM" id="SSF56281">
    <property type="entry name" value="Metallo-hydrolase/oxidoreductase"/>
    <property type="match status" value="1"/>
</dbReference>
<keyword evidence="4" id="KW-0234">DNA repair</keyword>
<dbReference type="Pfam" id="PF00536">
    <property type="entry name" value="SAM_1"/>
    <property type="match status" value="1"/>
</dbReference>
<dbReference type="Gene3D" id="3.60.15.10">
    <property type="entry name" value="Ribonuclease Z/Hydroxyacylglutathione hydrolase-like"/>
    <property type="match status" value="1"/>
</dbReference>
<dbReference type="InterPro" id="IPR036866">
    <property type="entry name" value="RibonucZ/Hydroxyglut_hydro"/>
</dbReference>
<evidence type="ECO:0000259" key="7">
    <source>
        <dbReference type="PROSITE" id="PS50105"/>
    </source>
</evidence>
<evidence type="ECO:0000256" key="6">
    <source>
        <dbReference type="SAM" id="MobiDB-lite"/>
    </source>
</evidence>
<evidence type="ECO:0000256" key="5">
    <source>
        <dbReference type="ARBA" id="ARBA00023242"/>
    </source>
</evidence>
<evidence type="ECO:0000256" key="3">
    <source>
        <dbReference type="ARBA" id="ARBA00022763"/>
    </source>
</evidence>
<keyword evidence="9" id="KW-1185">Reference proteome</keyword>
<evidence type="ECO:0000313" key="8">
    <source>
        <dbReference type="EMBL" id="KAK8941701.1"/>
    </source>
</evidence>
<gene>
    <name evidence="8" type="primary">SNM1</name>
    <name evidence="8" type="ORF">KSP40_PGU014620</name>
</gene>
<evidence type="ECO:0000256" key="1">
    <source>
        <dbReference type="ARBA" id="ARBA00004123"/>
    </source>
</evidence>